<dbReference type="EMBL" id="BDQG01000001">
    <property type="protein sequence ID" value="GAW68570.1"/>
    <property type="molecule type" value="Genomic_DNA"/>
</dbReference>
<reference evidence="3" key="2">
    <citation type="submission" date="2017-05" db="EMBL/GenBank/DDBJ databases">
        <title>Draft genome sequence of Geobacter pelophilus, a iron(III)-reducing bacteria.</title>
        <authorList>
            <person name="Aoyagi T."/>
            <person name="Koike H."/>
            <person name="Morita T."/>
            <person name="Sato Y."/>
            <person name="Habe H."/>
            <person name="Hori T."/>
        </authorList>
    </citation>
    <scope>NUCLEOTIDE SEQUENCE [LARGE SCALE GENOMIC DNA]</scope>
    <source>
        <strain evidence="3">Drf2</strain>
    </source>
</reference>
<keyword evidence="3" id="KW-1185">Reference proteome</keyword>
<keyword evidence="1" id="KW-0472">Membrane</keyword>
<sequence>MPERRRKWKILLMHLVLLPTLLFAFYFFTLAPKSWEGVDEAVVEKIAREHGREATAPLIDPGSGDLLLFGFLVGGAVAGFAAGYYWRQLTGKDK</sequence>
<feature type="transmembrane region" description="Helical" evidence="1">
    <location>
        <begin position="66"/>
        <end position="86"/>
    </location>
</feature>
<proteinExistence type="predicted"/>
<evidence type="ECO:0000256" key="1">
    <source>
        <dbReference type="SAM" id="Phobius"/>
    </source>
</evidence>
<dbReference type="RefSeq" id="WP_085814724.1">
    <property type="nucleotide sequence ID" value="NZ_BDQG01000001.1"/>
</dbReference>
<evidence type="ECO:0000313" key="2">
    <source>
        <dbReference type="EMBL" id="GAW68570.1"/>
    </source>
</evidence>
<accession>A0ABQ0MNB0</accession>
<gene>
    <name evidence="2" type="ORF">GPEL0_01f4978</name>
</gene>
<dbReference type="Proteomes" id="UP000194153">
    <property type="component" value="Unassembled WGS sequence"/>
</dbReference>
<comment type="caution">
    <text evidence="2">The sequence shown here is derived from an EMBL/GenBank/DDBJ whole genome shotgun (WGS) entry which is preliminary data.</text>
</comment>
<reference evidence="2 3" key="1">
    <citation type="submission" date="2017-04" db="EMBL/GenBank/DDBJ databases">
        <authorList>
            <consortium name="Geobacter pelophilus Genome Sequencing"/>
            <person name="Aoyagi T."/>
            <person name="Koike H."/>
            <person name="Hori T."/>
        </authorList>
    </citation>
    <scope>NUCLEOTIDE SEQUENCE [LARGE SCALE GENOMIC DNA]</scope>
    <source>
        <strain evidence="2 3">Drf2</strain>
    </source>
</reference>
<feature type="transmembrane region" description="Helical" evidence="1">
    <location>
        <begin position="12"/>
        <end position="31"/>
    </location>
</feature>
<keyword evidence="1" id="KW-1133">Transmembrane helix</keyword>
<protein>
    <submittedName>
        <fullName evidence="2">Cobalt ABC transporter permease</fullName>
    </submittedName>
</protein>
<name>A0ABQ0MNB0_9BACT</name>
<organism evidence="2 3">
    <name type="scientific">Geoanaerobacter pelophilus</name>
    <dbReference type="NCBI Taxonomy" id="60036"/>
    <lineage>
        <taxon>Bacteria</taxon>
        <taxon>Pseudomonadati</taxon>
        <taxon>Thermodesulfobacteriota</taxon>
        <taxon>Desulfuromonadia</taxon>
        <taxon>Geobacterales</taxon>
        <taxon>Geobacteraceae</taxon>
        <taxon>Geoanaerobacter</taxon>
    </lineage>
</organism>
<evidence type="ECO:0000313" key="3">
    <source>
        <dbReference type="Proteomes" id="UP000194153"/>
    </source>
</evidence>
<keyword evidence="1" id="KW-0812">Transmembrane</keyword>